<accession>A0A8T2QNV6</accession>
<protein>
    <recommendedName>
        <fullName evidence="3">CBS domain-containing protein</fullName>
    </recommendedName>
</protein>
<name>A0A8T2QNV6_CERRI</name>
<dbReference type="EMBL" id="CM035438">
    <property type="protein sequence ID" value="KAH7285001.1"/>
    <property type="molecule type" value="Genomic_DNA"/>
</dbReference>
<dbReference type="OMA" id="HKFHRIP"/>
<evidence type="ECO:0000313" key="4">
    <source>
        <dbReference type="EMBL" id="KAH7285001.1"/>
    </source>
</evidence>
<dbReference type="AlphaFoldDB" id="A0A8T2QNV6"/>
<evidence type="ECO:0000256" key="2">
    <source>
        <dbReference type="PROSITE-ProRule" id="PRU00703"/>
    </source>
</evidence>
<dbReference type="CDD" id="cd02205">
    <property type="entry name" value="CBS_pair_SF"/>
    <property type="match status" value="1"/>
</dbReference>
<dbReference type="InterPro" id="IPR046342">
    <property type="entry name" value="CBS_dom_sf"/>
</dbReference>
<dbReference type="Proteomes" id="UP000825935">
    <property type="component" value="Chromosome 33"/>
</dbReference>
<evidence type="ECO:0000259" key="3">
    <source>
        <dbReference type="PROSITE" id="PS51371"/>
    </source>
</evidence>
<organism evidence="4 5">
    <name type="scientific">Ceratopteris richardii</name>
    <name type="common">Triangle waterfern</name>
    <dbReference type="NCBI Taxonomy" id="49495"/>
    <lineage>
        <taxon>Eukaryota</taxon>
        <taxon>Viridiplantae</taxon>
        <taxon>Streptophyta</taxon>
        <taxon>Embryophyta</taxon>
        <taxon>Tracheophyta</taxon>
        <taxon>Polypodiopsida</taxon>
        <taxon>Polypodiidae</taxon>
        <taxon>Polypodiales</taxon>
        <taxon>Pteridineae</taxon>
        <taxon>Pteridaceae</taxon>
        <taxon>Parkerioideae</taxon>
        <taxon>Ceratopteris</taxon>
    </lineage>
</organism>
<reference evidence="4" key="1">
    <citation type="submission" date="2021-08" db="EMBL/GenBank/DDBJ databases">
        <title>WGS assembly of Ceratopteris richardii.</title>
        <authorList>
            <person name="Marchant D.B."/>
            <person name="Chen G."/>
            <person name="Jenkins J."/>
            <person name="Shu S."/>
            <person name="Leebens-Mack J."/>
            <person name="Grimwood J."/>
            <person name="Schmutz J."/>
            <person name="Soltis P."/>
            <person name="Soltis D."/>
            <person name="Chen Z.-H."/>
        </authorList>
    </citation>
    <scope>NUCLEOTIDE SEQUENCE</scope>
    <source>
        <strain evidence="4">Whitten #5841</strain>
        <tissue evidence="4">Leaf</tissue>
    </source>
</reference>
<sequence>MESALLLRRSLLTPLRLPATSRLPPSFTSGVSCVTPRKSGSFGGVAYASVKGGNLGDSVMTSESVTETPPFLSGEWPENFSILNYEDLCNHYEPVLLKEETEPYTCLADVMSSIEYVATSDQLLEEVDTYFLYVSGLPVINKDNKCIGVLSKKDRAKAAKGLQSTVGEVMSSPAISLFADKTVKDAAILMLKKKIHRIPIVNEENKLLGIVTRTDIFRALEGQS</sequence>
<keyword evidence="5" id="KW-1185">Reference proteome</keyword>
<dbReference type="Pfam" id="PF00571">
    <property type="entry name" value="CBS"/>
    <property type="match status" value="2"/>
</dbReference>
<dbReference type="PROSITE" id="PS51371">
    <property type="entry name" value="CBS"/>
    <property type="match status" value="1"/>
</dbReference>
<dbReference type="SMART" id="SM00116">
    <property type="entry name" value="CBS"/>
    <property type="match status" value="2"/>
</dbReference>
<gene>
    <name evidence="4" type="ORF">KP509_33G006900</name>
</gene>
<dbReference type="InterPro" id="IPR000644">
    <property type="entry name" value="CBS_dom"/>
</dbReference>
<evidence type="ECO:0000256" key="1">
    <source>
        <dbReference type="ARBA" id="ARBA00023122"/>
    </source>
</evidence>
<dbReference type="InterPro" id="IPR051257">
    <property type="entry name" value="Diverse_CBS-Domain"/>
</dbReference>
<dbReference type="PANTHER" id="PTHR43080:SF29">
    <property type="entry name" value="OS02G0818000 PROTEIN"/>
    <property type="match status" value="1"/>
</dbReference>
<dbReference type="SUPFAM" id="SSF54631">
    <property type="entry name" value="CBS-domain pair"/>
    <property type="match status" value="1"/>
</dbReference>
<proteinExistence type="predicted"/>
<dbReference type="OrthoDB" id="418595at2759"/>
<keyword evidence="1 2" id="KW-0129">CBS domain</keyword>
<comment type="caution">
    <text evidence="4">The sequence shown here is derived from an EMBL/GenBank/DDBJ whole genome shotgun (WGS) entry which is preliminary data.</text>
</comment>
<dbReference type="Gene3D" id="3.10.580.10">
    <property type="entry name" value="CBS-domain"/>
    <property type="match status" value="1"/>
</dbReference>
<evidence type="ECO:0000313" key="5">
    <source>
        <dbReference type="Proteomes" id="UP000825935"/>
    </source>
</evidence>
<dbReference type="PANTHER" id="PTHR43080">
    <property type="entry name" value="CBS DOMAIN-CONTAINING PROTEIN CBSX3, MITOCHONDRIAL"/>
    <property type="match status" value="1"/>
</dbReference>
<feature type="domain" description="CBS" evidence="3">
    <location>
        <begin position="170"/>
        <end position="224"/>
    </location>
</feature>